<feature type="transmembrane region" description="Helical" evidence="8">
    <location>
        <begin position="453"/>
        <end position="477"/>
    </location>
</feature>
<dbReference type="HOGENOM" id="CLU_523043_0_0_1"/>
<keyword evidence="6" id="KW-0675">Receptor</keyword>
<gene>
    <name evidence="10" type="ORF">IscW_ISCW013381</name>
</gene>
<keyword evidence="3 8" id="KW-0812">Transmembrane</keyword>
<dbReference type="PaxDb" id="6945-B7QDW9"/>
<reference evidence="10 12" key="1">
    <citation type="submission" date="2008-03" db="EMBL/GenBank/DDBJ databases">
        <title>Annotation of Ixodes scapularis.</title>
        <authorList>
            <consortium name="Ixodes scapularis Genome Project Consortium"/>
            <person name="Caler E."/>
            <person name="Hannick L.I."/>
            <person name="Bidwell S."/>
            <person name="Joardar V."/>
            <person name="Thiagarajan M."/>
            <person name="Amedeo P."/>
            <person name="Galinsky K.J."/>
            <person name="Schobel S."/>
            <person name="Inman J."/>
            <person name="Hostetler J."/>
            <person name="Miller J."/>
            <person name="Hammond M."/>
            <person name="Megy K."/>
            <person name="Lawson D."/>
            <person name="Kodira C."/>
            <person name="Sutton G."/>
            <person name="Meyer J."/>
            <person name="Hill C.A."/>
            <person name="Birren B."/>
            <person name="Nene V."/>
            <person name="Collins F."/>
            <person name="Alarcon-Chaidez F."/>
            <person name="Wikel S."/>
            <person name="Strausberg R."/>
        </authorList>
    </citation>
    <scope>NUCLEOTIDE SEQUENCE [LARGE SCALE GENOMIC DNA]</scope>
    <source>
        <strain evidence="12">Wikel</strain>
        <strain evidence="10">Wikel colony</strain>
    </source>
</reference>
<comment type="subcellular location">
    <subcellularLocation>
        <location evidence="1">Cell membrane</location>
        <topology evidence="1">Multi-pass membrane protein</topology>
    </subcellularLocation>
</comment>
<evidence type="ECO:0000313" key="10">
    <source>
        <dbReference type="EMBL" id="EEC17041.1"/>
    </source>
</evidence>
<dbReference type="Proteomes" id="UP000001555">
    <property type="component" value="Unassembled WGS sequence"/>
</dbReference>
<dbReference type="AlphaFoldDB" id="B7QDW9"/>
<dbReference type="VEuPathDB" id="VectorBase:ISCW013381"/>
<keyword evidence="12" id="KW-1185">Reference proteome</keyword>
<feature type="transmembrane region" description="Helical" evidence="8">
    <location>
        <begin position="306"/>
        <end position="327"/>
    </location>
</feature>
<dbReference type="EMBL" id="ABJB010348636">
    <property type="status" value="NOT_ANNOTATED_CDS"/>
    <property type="molecule type" value="Genomic_DNA"/>
</dbReference>
<organism>
    <name type="scientific">Ixodes scapularis</name>
    <name type="common">Black-legged tick</name>
    <name type="synonym">Deer tick</name>
    <dbReference type="NCBI Taxonomy" id="6945"/>
    <lineage>
        <taxon>Eukaryota</taxon>
        <taxon>Metazoa</taxon>
        <taxon>Ecdysozoa</taxon>
        <taxon>Arthropoda</taxon>
        <taxon>Chelicerata</taxon>
        <taxon>Arachnida</taxon>
        <taxon>Acari</taxon>
        <taxon>Parasitiformes</taxon>
        <taxon>Ixodida</taxon>
        <taxon>Ixodoidea</taxon>
        <taxon>Ixodidae</taxon>
        <taxon>Ixodinae</taxon>
        <taxon>Ixodes</taxon>
    </lineage>
</organism>
<keyword evidence="7" id="KW-0325">Glycoprotein</keyword>
<evidence type="ECO:0000256" key="3">
    <source>
        <dbReference type="ARBA" id="ARBA00022692"/>
    </source>
</evidence>
<dbReference type="VEuPathDB" id="VectorBase:ISCI013381"/>
<evidence type="ECO:0000313" key="12">
    <source>
        <dbReference type="Proteomes" id="UP000001555"/>
    </source>
</evidence>
<evidence type="ECO:0000313" key="11">
    <source>
        <dbReference type="EnsemblMetazoa" id="ISCW013381-PA"/>
    </source>
</evidence>
<accession>B7QDW9</accession>
<evidence type="ECO:0000256" key="8">
    <source>
        <dbReference type="SAM" id="Phobius"/>
    </source>
</evidence>
<evidence type="ECO:0000256" key="2">
    <source>
        <dbReference type="ARBA" id="ARBA00022475"/>
    </source>
</evidence>
<evidence type="ECO:0000256" key="5">
    <source>
        <dbReference type="ARBA" id="ARBA00023136"/>
    </source>
</evidence>
<dbReference type="GO" id="GO:0005886">
    <property type="term" value="C:plasma membrane"/>
    <property type="evidence" value="ECO:0007669"/>
    <property type="project" value="UniProtKB-SubCell"/>
</dbReference>
<evidence type="ECO:0000256" key="1">
    <source>
        <dbReference type="ARBA" id="ARBA00004651"/>
    </source>
</evidence>
<dbReference type="PANTHER" id="PTHR42643">
    <property type="entry name" value="IONOTROPIC RECEPTOR 20A-RELATED"/>
    <property type="match status" value="1"/>
</dbReference>
<dbReference type="PANTHER" id="PTHR42643:SF38">
    <property type="entry name" value="IONOTROPIC RECEPTOR 100A"/>
    <property type="match status" value="1"/>
</dbReference>
<keyword evidence="2" id="KW-1003">Cell membrane</keyword>
<evidence type="ECO:0000256" key="9">
    <source>
        <dbReference type="SAM" id="SignalP"/>
    </source>
</evidence>
<dbReference type="EnsemblMetazoa" id="ISCW013381-RA">
    <property type="protein sequence ID" value="ISCW013381-PA"/>
    <property type="gene ID" value="ISCW013381"/>
</dbReference>
<evidence type="ECO:0000256" key="7">
    <source>
        <dbReference type="ARBA" id="ARBA00023180"/>
    </source>
</evidence>
<keyword evidence="5 8" id="KW-0472">Membrane</keyword>
<reference evidence="11" key="2">
    <citation type="submission" date="2020-05" db="UniProtKB">
        <authorList>
            <consortium name="EnsemblMetazoa"/>
        </authorList>
    </citation>
    <scope>IDENTIFICATION</scope>
    <source>
        <strain evidence="11">wikel</strain>
    </source>
</reference>
<dbReference type="InParanoid" id="B7QDW9"/>
<sequence>MILGQLLGASPTTFLLCVIVYVRESESQIWESVNTVVNKHYRLHVISNCPQLSVRALKNIREPLVMWNADGLGALLRDLSDLEGYKSDVLVPCWKPDLDHLIILVENRDFPYKHIRWIFAMDDRTSERSMSALFVRVDCRAVVVTSAAAYVPLDTYSNCSKGVRRMSRGSDPAFDDRPIANLTALRVIEKIKTIYTQEWNYVRLEPQTTITESIVRKSGVKAGLNTSSHYSKFGRSNAHHRFGGALGAIQDKKADLATFEIFLTESIWYGVDLAGMVRYDAVSFFSPLPKVITDVGIIGRPFSKPLWTAIWASLSVYLGLLFAFSMAEQRLVMETIPIDNGCTSVLCCLERVTSGTHVFIANKQDTKLMMGRSFAGTSPAKEDFFLVHVVIVSPKLSPYTKAFYNITERLTETGVLTQCRKLGKYRNLDWRLSWQAAHDEHQHFWQPLRLKDIVGLLFVLGLGLLSGTLAMLGELAVSRTLRGLRCRPRRRRARTVRQISIAVKEPPCADMLNHLLFEKPK</sequence>
<dbReference type="EMBL" id="ABJB010434776">
    <property type="status" value="NOT_ANNOTATED_CDS"/>
    <property type="molecule type" value="Genomic_DNA"/>
</dbReference>
<keyword evidence="4 8" id="KW-1133">Transmembrane helix</keyword>
<proteinExistence type="predicted"/>
<dbReference type="EMBL" id="DS916618">
    <property type="protein sequence ID" value="EEC17041.1"/>
    <property type="molecule type" value="Genomic_DNA"/>
</dbReference>
<keyword evidence="9" id="KW-0732">Signal</keyword>
<evidence type="ECO:0000256" key="6">
    <source>
        <dbReference type="ARBA" id="ARBA00023170"/>
    </source>
</evidence>
<feature type="chain" id="PRO_5014568300" evidence="9">
    <location>
        <begin position="28"/>
        <end position="521"/>
    </location>
</feature>
<protein>
    <submittedName>
        <fullName evidence="10 11">Uncharacterized protein</fullName>
    </submittedName>
</protein>
<evidence type="ECO:0000256" key="4">
    <source>
        <dbReference type="ARBA" id="ARBA00022989"/>
    </source>
</evidence>
<feature type="signal peptide" evidence="9">
    <location>
        <begin position="1"/>
        <end position="27"/>
    </location>
</feature>
<name>B7QDW9_IXOSC</name>
<dbReference type="InterPro" id="IPR052192">
    <property type="entry name" value="Insect_Ionotropic_Sensory_Rcpt"/>
</dbReference>